<feature type="chain" id="PRO_5012094340" evidence="1">
    <location>
        <begin position="20"/>
        <end position="467"/>
    </location>
</feature>
<dbReference type="EMBL" id="FTOI01000018">
    <property type="protein sequence ID" value="SIT03006.1"/>
    <property type="molecule type" value="Genomic_DNA"/>
</dbReference>
<keyword evidence="3" id="KW-1185">Reference proteome</keyword>
<sequence>MKTLFSFLITLFFLQITFAQGPYTEAQRRKDQAKLDSICRRSPTTCSFYGDLIGANSVFKNHVPRRIERNRKICFDKKFQYYSNSYGKVMRGCFYINTKDGYVAQFMSRGEESCDGMANTQPGFDMMIISKIGESFTFRVSKEGKKTFFAQLPPEAIPYGMLTNFVLNNPNALASPYREPFTSQNLPTLPYRIEGSTESSKKYLFSAYHAQRISIKDYIGAFGTGYYKDSMGNTMIALAVESDKHFVKIEKIEDVNECFDGRDFGDEMQEAIATNEEIIREKEKDLEYQGNNDPKKNCEAAEALVQHKRQMLDKEKNLNNFLKAGGSAQSREGLRLGAMAMDVIDKVVTDRLELEKRICSQEYSLYIYNNNSGYGEKLKTIANNKIQCYNIAINQLNELKTQLEQINARNGTNYAKAISEKNLHYFKKIKDIDLNCNFDKDGKKKTTTMDAGAQKLRDQIQEIMKRR</sequence>
<feature type="signal peptide" evidence="1">
    <location>
        <begin position="1"/>
        <end position="19"/>
    </location>
</feature>
<dbReference type="RefSeq" id="WP_076388556.1">
    <property type="nucleotide sequence ID" value="NZ_FTOI01000018.1"/>
</dbReference>
<accession>A0A1N7NXJ9</accession>
<protein>
    <submittedName>
        <fullName evidence="2">Uncharacterized protein</fullName>
    </submittedName>
</protein>
<evidence type="ECO:0000313" key="3">
    <source>
        <dbReference type="Proteomes" id="UP000185839"/>
    </source>
</evidence>
<reference evidence="3" key="1">
    <citation type="submission" date="2017-01" db="EMBL/GenBank/DDBJ databases">
        <authorList>
            <person name="Varghese N."/>
            <person name="Submissions S."/>
        </authorList>
    </citation>
    <scope>NUCLEOTIDE SEQUENCE [LARGE SCALE GENOMIC DNA]</scope>
    <source>
        <strain evidence="3">DSM 23145</strain>
    </source>
</reference>
<dbReference type="STRING" id="713588.SAMN05421789_11825"/>
<keyword evidence="1" id="KW-0732">Signal</keyword>
<evidence type="ECO:0000256" key="1">
    <source>
        <dbReference type="SAM" id="SignalP"/>
    </source>
</evidence>
<gene>
    <name evidence="2" type="ORF">SAMN05421789_11825</name>
</gene>
<name>A0A1N7NXJ9_9FLAO</name>
<organism evidence="2 3">
    <name type="scientific">Kaistella chaponensis</name>
    <dbReference type="NCBI Taxonomy" id="713588"/>
    <lineage>
        <taxon>Bacteria</taxon>
        <taxon>Pseudomonadati</taxon>
        <taxon>Bacteroidota</taxon>
        <taxon>Flavobacteriia</taxon>
        <taxon>Flavobacteriales</taxon>
        <taxon>Weeksellaceae</taxon>
        <taxon>Chryseobacterium group</taxon>
        <taxon>Kaistella</taxon>
    </lineage>
</organism>
<evidence type="ECO:0000313" key="2">
    <source>
        <dbReference type="EMBL" id="SIT03006.1"/>
    </source>
</evidence>
<dbReference type="OrthoDB" id="1231785at2"/>
<dbReference type="AlphaFoldDB" id="A0A1N7NXJ9"/>
<proteinExistence type="predicted"/>
<dbReference type="Proteomes" id="UP000185839">
    <property type="component" value="Unassembled WGS sequence"/>
</dbReference>